<evidence type="ECO:0000256" key="2">
    <source>
        <dbReference type="ARBA" id="ARBA00004651"/>
    </source>
</evidence>
<comment type="catalytic activity">
    <reaction evidence="1">
        <text>ATP + protein L-histidine = ADP + protein N-phospho-L-histidine.</text>
        <dbReference type="EC" id="2.7.13.3"/>
    </reaction>
</comment>
<evidence type="ECO:0000256" key="7">
    <source>
        <dbReference type="ARBA" id="ARBA00022741"/>
    </source>
</evidence>
<evidence type="ECO:0000256" key="10">
    <source>
        <dbReference type="SAM" id="Phobius"/>
    </source>
</evidence>
<dbReference type="SMART" id="SM00388">
    <property type="entry name" value="HisKA"/>
    <property type="match status" value="1"/>
</dbReference>
<dbReference type="Gene3D" id="6.10.340.10">
    <property type="match status" value="1"/>
</dbReference>
<dbReference type="Proteomes" id="UP001496627">
    <property type="component" value="Unassembled WGS sequence"/>
</dbReference>
<dbReference type="PRINTS" id="PR00344">
    <property type="entry name" value="BCTRLSENSOR"/>
</dbReference>
<name>A0ABV0M6A9_9HYPH</name>
<dbReference type="PROSITE" id="PS50109">
    <property type="entry name" value="HIS_KIN"/>
    <property type="match status" value="1"/>
</dbReference>
<keyword evidence="4" id="KW-1003">Cell membrane</keyword>
<protein>
    <recommendedName>
        <fullName evidence="3">histidine kinase</fullName>
        <ecNumber evidence="3">2.7.13.3</ecNumber>
    </recommendedName>
</protein>
<dbReference type="PROSITE" id="PS50885">
    <property type="entry name" value="HAMP"/>
    <property type="match status" value="1"/>
</dbReference>
<evidence type="ECO:0000313" key="13">
    <source>
        <dbReference type="EMBL" id="MEQ1407414.1"/>
    </source>
</evidence>
<dbReference type="InterPro" id="IPR003660">
    <property type="entry name" value="HAMP_dom"/>
</dbReference>
<evidence type="ECO:0000259" key="11">
    <source>
        <dbReference type="PROSITE" id="PS50109"/>
    </source>
</evidence>
<evidence type="ECO:0000259" key="12">
    <source>
        <dbReference type="PROSITE" id="PS50885"/>
    </source>
</evidence>
<dbReference type="SMART" id="SM00304">
    <property type="entry name" value="HAMP"/>
    <property type="match status" value="1"/>
</dbReference>
<accession>A0ABV0M6A9</accession>
<comment type="subcellular location">
    <subcellularLocation>
        <location evidence="2">Cell membrane</location>
        <topology evidence="2">Multi-pass membrane protein</topology>
    </subcellularLocation>
</comment>
<dbReference type="InterPro" id="IPR005467">
    <property type="entry name" value="His_kinase_dom"/>
</dbReference>
<evidence type="ECO:0000256" key="5">
    <source>
        <dbReference type="ARBA" id="ARBA00022553"/>
    </source>
</evidence>
<dbReference type="GO" id="GO:0005524">
    <property type="term" value="F:ATP binding"/>
    <property type="evidence" value="ECO:0007669"/>
    <property type="project" value="UniProtKB-KW"/>
</dbReference>
<evidence type="ECO:0000256" key="3">
    <source>
        <dbReference type="ARBA" id="ARBA00012438"/>
    </source>
</evidence>
<organism evidence="13 14">
    <name type="scientific">Neorhizobium phenanthreniclasticum</name>
    <dbReference type="NCBI Taxonomy" id="3157917"/>
    <lineage>
        <taxon>Bacteria</taxon>
        <taxon>Pseudomonadati</taxon>
        <taxon>Pseudomonadota</taxon>
        <taxon>Alphaproteobacteria</taxon>
        <taxon>Hyphomicrobiales</taxon>
        <taxon>Rhizobiaceae</taxon>
        <taxon>Rhizobium/Agrobacterium group</taxon>
        <taxon>Neorhizobium</taxon>
    </lineage>
</organism>
<dbReference type="CDD" id="cd00082">
    <property type="entry name" value="HisKA"/>
    <property type="match status" value="1"/>
</dbReference>
<dbReference type="InterPro" id="IPR036097">
    <property type="entry name" value="HisK_dim/P_sf"/>
</dbReference>
<keyword evidence="9 13" id="KW-0067">ATP-binding</keyword>
<comment type="caution">
    <text evidence="13">The sequence shown here is derived from an EMBL/GenBank/DDBJ whole genome shotgun (WGS) entry which is preliminary data.</text>
</comment>
<keyword evidence="8" id="KW-0418">Kinase</keyword>
<dbReference type="SUPFAM" id="SSF55874">
    <property type="entry name" value="ATPase domain of HSP90 chaperone/DNA topoisomerase II/histidine kinase"/>
    <property type="match status" value="1"/>
</dbReference>
<dbReference type="SUPFAM" id="SSF47384">
    <property type="entry name" value="Homodimeric domain of signal transducing histidine kinase"/>
    <property type="match status" value="1"/>
</dbReference>
<dbReference type="InterPro" id="IPR004358">
    <property type="entry name" value="Sig_transdc_His_kin-like_C"/>
</dbReference>
<dbReference type="Gene3D" id="3.30.565.10">
    <property type="entry name" value="Histidine kinase-like ATPase, C-terminal domain"/>
    <property type="match status" value="1"/>
</dbReference>
<dbReference type="EMBL" id="JBEAAL010000018">
    <property type="protein sequence ID" value="MEQ1407414.1"/>
    <property type="molecule type" value="Genomic_DNA"/>
</dbReference>
<evidence type="ECO:0000313" key="14">
    <source>
        <dbReference type="Proteomes" id="UP001496627"/>
    </source>
</evidence>
<keyword evidence="5" id="KW-0597">Phosphoprotein</keyword>
<dbReference type="InterPro" id="IPR036890">
    <property type="entry name" value="HATPase_C_sf"/>
</dbReference>
<keyword evidence="10" id="KW-0812">Transmembrane</keyword>
<dbReference type="Pfam" id="PF00672">
    <property type="entry name" value="HAMP"/>
    <property type="match status" value="1"/>
</dbReference>
<keyword evidence="10" id="KW-0472">Membrane</keyword>
<dbReference type="InterPro" id="IPR003594">
    <property type="entry name" value="HATPase_dom"/>
</dbReference>
<keyword evidence="14" id="KW-1185">Reference proteome</keyword>
<dbReference type="PANTHER" id="PTHR44936">
    <property type="entry name" value="SENSOR PROTEIN CREC"/>
    <property type="match status" value="1"/>
</dbReference>
<evidence type="ECO:0000256" key="6">
    <source>
        <dbReference type="ARBA" id="ARBA00022679"/>
    </source>
</evidence>
<dbReference type="PANTHER" id="PTHR44936:SF10">
    <property type="entry name" value="SENSOR PROTEIN RSTB"/>
    <property type="match status" value="1"/>
</dbReference>
<dbReference type="InterPro" id="IPR050980">
    <property type="entry name" value="2C_sensor_his_kinase"/>
</dbReference>
<feature type="transmembrane region" description="Helical" evidence="10">
    <location>
        <begin position="135"/>
        <end position="157"/>
    </location>
</feature>
<evidence type="ECO:0000256" key="4">
    <source>
        <dbReference type="ARBA" id="ARBA00022475"/>
    </source>
</evidence>
<dbReference type="SMART" id="SM00387">
    <property type="entry name" value="HATPase_c"/>
    <property type="match status" value="1"/>
</dbReference>
<keyword evidence="7" id="KW-0547">Nucleotide-binding</keyword>
<evidence type="ECO:0000256" key="1">
    <source>
        <dbReference type="ARBA" id="ARBA00000085"/>
    </source>
</evidence>
<keyword evidence="10" id="KW-1133">Transmembrane helix</keyword>
<evidence type="ECO:0000256" key="8">
    <source>
        <dbReference type="ARBA" id="ARBA00022777"/>
    </source>
</evidence>
<reference evidence="13 14" key="1">
    <citation type="submission" date="2024-05" db="EMBL/GenBank/DDBJ databases">
        <title>Neorhizobium sp. Rsf11, a plant growth promoting and heavy metal resistant PAH-degrader.</title>
        <authorList>
            <person name="Golubev S.N."/>
            <person name="Muratova A.Y."/>
            <person name="Markelova M.I."/>
        </authorList>
    </citation>
    <scope>NUCLEOTIDE SEQUENCE [LARGE SCALE GENOMIC DNA]</scope>
    <source>
        <strain evidence="13 14">Rsf11</strain>
    </source>
</reference>
<evidence type="ECO:0000256" key="9">
    <source>
        <dbReference type="ARBA" id="ARBA00022840"/>
    </source>
</evidence>
<dbReference type="RefSeq" id="WP_348863883.1">
    <property type="nucleotide sequence ID" value="NZ_JBEAAL010000018.1"/>
</dbReference>
<proteinExistence type="predicted"/>
<dbReference type="Pfam" id="PF02518">
    <property type="entry name" value="HATPase_c"/>
    <property type="match status" value="1"/>
</dbReference>
<feature type="domain" description="Histidine kinase" evidence="11">
    <location>
        <begin position="218"/>
        <end position="417"/>
    </location>
</feature>
<sequence>MNSLRNRIAALLILAIVTVVGLATFAASRALQPPPLEATMEPIARQIQVHISMVERNRADAIASGVRLQSAPEAGMENEGLSRFLTRSLEKIGEPRTAIVSESANNLALTASIGLGNNTWLIVEIPNHRPPQSGWMVLAEWIVLIVIGSTMVSVFAASKITKPLRLIESAVGRVGSDGILPYIPETGSGELRATAQALNRLSARLKSAMESRMRLVAAAGHDLRTPMTRMRLRAEFVADDEERQKWLADLEELNSIADSAIRLVREEASPGGREIVRLDRLVGEVADELRQLGYQVTLSTAMPQSIAAGPIALKRGLQNLIINAATHGKGATVEVAGENDKAVVTIADEGPGIPEELLGQVFEPFFRVDAARRKTLPGAGLGLAIANEIVERFGGTITIANRKPSGLLQIVKFPRAVAALES</sequence>
<feature type="domain" description="HAMP" evidence="12">
    <location>
        <begin position="158"/>
        <end position="210"/>
    </location>
</feature>
<keyword evidence="6" id="KW-0808">Transferase</keyword>
<gene>
    <name evidence="13" type="ORF">ABK249_21045</name>
</gene>
<dbReference type="InterPro" id="IPR003661">
    <property type="entry name" value="HisK_dim/P_dom"/>
</dbReference>
<dbReference type="EC" id="2.7.13.3" evidence="3"/>